<comment type="caution">
    <text evidence="1">The sequence shown here is derived from an EMBL/GenBank/DDBJ whole genome shotgun (WGS) entry which is preliminary data.</text>
</comment>
<dbReference type="RefSeq" id="WP_164358201.1">
    <property type="nucleotide sequence ID" value="NZ_JAAGME010001046.1"/>
</dbReference>
<evidence type="ECO:0000313" key="2">
    <source>
        <dbReference type="Proteomes" id="UP000471648"/>
    </source>
</evidence>
<organism evidence="1 2">
    <name type="scientific">Streptomyces microflavus</name>
    <name type="common">Streptomyces lipmanii</name>
    <dbReference type="NCBI Taxonomy" id="1919"/>
    <lineage>
        <taxon>Bacteria</taxon>
        <taxon>Bacillati</taxon>
        <taxon>Actinomycetota</taxon>
        <taxon>Actinomycetes</taxon>
        <taxon>Kitasatosporales</taxon>
        <taxon>Streptomycetaceae</taxon>
        <taxon>Streptomyces</taxon>
    </lineage>
</organism>
<dbReference type="EMBL" id="JAAGME010001046">
    <property type="protein sequence ID" value="NEB70314.1"/>
    <property type="molecule type" value="Genomic_DNA"/>
</dbReference>
<gene>
    <name evidence="1" type="ORF">G3I39_25135</name>
</gene>
<accession>A0A6N9VBQ4</accession>
<sequence length="187" mass="19977">MAVDPDNLIQGPATLYRGAFGAAEPADSALNSTPAASAWSDVGGTTDGVKLVIENTYGELEVDQIVDRVGSRLTKRNTSVETNMAEVTLGNLAYALNGGTTASGSGYQTYEPNDSSSATQPAYSAVLFDGWAPDLLRRRVIVRKVLSTDSIEVAYTKDKQTVLKVKLQAHYVSQSIRTYKIIDGVTP</sequence>
<protein>
    <recommendedName>
        <fullName evidence="3">Phage tail protein</fullName>
    </recommendedName>
</protein>
<proteinExistence type="predicted"/>
<reference evidence="1 2" key="1">
    <citation type="submission" date="2020-01" db="EMBL/GenBank/DDBJ databases">
        <title>Insect and environment-associated Actinomycetes.</title>
        <authorList>
            <person name="Currrie C."/>
            <person name="Chevrette M."/>
            <person name="Carlson C."/>
            <person name="Stubbendieck R."/>
            <person name="Wendt-Pienkowski E."/>
        </authorList>
    </citation>
    <scope>NUCLEOTIDE SEQUENCE [LARGE SCALE GENOMIC DNA]</scope>
    <source>
        <strain evidence="1 2">SID14438</strain>
    </source>
</reference>
<name>A0A6N9VBQ4_STRMI</name>
<dbReference type="Pfam" id="PF25681">
    <property type="entry name" value="Phage_TTP_17"/>
    <property type="match status" value="1"/>
</dbReference>
<dbReference type="InterPro" id="IPR058154">
    <property type="entry name" value="Bxb1_TTP-like"/>
</dbReference>
<dbReference type="AlphaFoldDB" id="A0A6N9VBQ4"/>
<dbReference type="Proteomes" id="UP000471648">
    <property type="component" value="Unassembled WGS sequence"/>
</dbReference>
<evidence type="ECO:0008006" key="3">
    <source>
        <dbReference type="Google" id="ProtNLM"/>
    </source>
</evidence>
<evidence type="ECO:0000313" key="1">
    <source>
        <dbReference type="EMBL" id="NEB70314.1"/>
    </source>
</evidence>